<dbReference type="RefSeq" id="WP_151182884.1">
    <property type="nucleotide sequence ID" value="NZ_VZUQ01000068.1"/>
</dbReference>
<dbReference type="SUPFAM" id="SSF53822">
    <property type="entry name" value="Periplasmic binding protein-like I"/>
    <property type="match status" value="1"/>
</dbReference>
<protein>
    <submittedName>
        <fullName evidence="1">Uncharacterized protein</fullName>
    </submittedName>
</protein>
<sequence>MNKCQFLGFFILLALRLVLVFLPILFALSTPVVLAARTYNIHVVKRYNDNSCIEKHFKDYSNSNVTVHVSIVSSTRRLITTVRTITDSKDDLVVIPNTFRHQNDALNALNSAGIPTFVRNGIAPEQLVNGKVNSISLSTLYQLQGSEIRKKINQDLKKNGNRSAKVYIIYNAAHVSSKGLNQEIKNCFSSYYDNKLEIASLSYSAAMKLPRLRDGDYVVSALPSPHTALLFKRLEKARYRISLIASDLLMTDDSFRTLIREDKPKYVHVSYVAMKDSELKLNKYKSFMAKYCPQRPWNLRDVMLFDMLDMANELLKSGLLATHNLVDSLNLLQYIPSFKSSPYQFSHEGINSSDVEIRDYHARSDLPCGFSDYKGKPKCKCVSGCLCHDCPSCRSYNDENKSVVLA</sequence>
<evidence type="ECO:0000313" key="2">
    <source>
        <dbReference type="Proteomes" id="UP000480943"/>
    </source>
</evidence>
<evidence type="ECO:0000313" key="1">
    <source>
        <dbReference type="EMBL" id="KAB1179966.1"/>
    </source>
</evidence>
<reference evidence="1 2" key="1">
    <citation type="submission" date="2019-09" db="EMBL/GenBank/DDBJ databases">
        <title>Photobacterium damselae subsp. damselae CDC-2227-81, a human clinical isolate.</title>
        <authorList>
            <person name="Osorio C.R."/>
        </authorList>
    </citation>
    <scope>NUCLEOTIDE SEQUENCE [LARGE SCALE GENOMIC DNA]</scope>
    <source>
        <strain evidence="1 2">CDC-2227-81</strain>
    </source>
</reference>
<dbReference type="EMBL" id="VZUQ01000068">
    <property type="protein sequence ID" value="KAB1179966.1"/>
    <property type="molecule type" value="Genomic_DNA"/>
</dbReference>
<comment type="caution">
    <text evidence="1">The sequence shown here is derived from an EMBL/GenBank/DDBJ whole genome shotgun (WGS) entry which is preliminary data.</text>
</comment>
<name>A0AAD3ZUX9_PHODD</name>
<dbReference type="InterPro" id="IPR028082">
    <property type="entry name" value="Peripla_BP_I"/>
</dbReference>
<proteinExistence type="predicted"/>
<gene>
    <name evidence="1" type="ORF">F6450_12335</name>
</gene>
<organism evidence="1 2">
    <name type="scientific">Photobacterium damselae subsp. damselae</name>
    <name type="common">Listonella damsela</name>
    <dbReference type="NCBI Taxonomy" id="85581"/>
    <lineage>
        <taxon>Bacteria</taxon>
        <taxon>Pseudomonadati</taxon>
        <taxon>Pseudomonadota</taxon>
        <taxon>Gammaproteobacteria</taxon>
        <taxon>Vibrionales</taxon>
        <taxon>Vibrionaceae</taxon>
        <taxon>Photobacterium</taxon>
    </lineage>
</organism>
<accession>A0AAD3ZUX9</accession>
<dbReference type="Proteomes" id="UP000480943">
    <property type="component" value="Unassembled WGS sequence"/>
</dbReference>
<dbReference type="AlphaFoldDB" id="A0AAD3ZUX9"/>